<evidence type="ECO:0000313" key="3">
    <source>
        <dbReference type="Proteomes" id="UP001501591"/>
    </source>
</evidence>
<dbReference type="Proteomes" id="UP001501591">
    <property type="component" value="Unassembled WGS sequence"/>
</dbReference>
<organism evidence="2 3">
    <name type="scientific">Microbacterium soli</name>
    <dbReference type="NCBI Taxonomy" id="446075"/>
    <lineage>
        <taxon>Bacteria</taxon>
        <taxon>Bacillati</taxon>
        <taxon>Actinomycetota</taxon>
        <taxon>Actinomycetes</taxon>
        <taxon>Micrococcales</taxon>
        <taxon>Microbacteriaceae</taxon>
        <taxon>Microbacterium</taxon>
    </lineage>
</organism>
<feature type="compositionally biased region" description="Basic and acidic residues" evidence="1">
    <location>
        <begin position="106"/>
        <end position="119"/>
    </location>
</feature>
<sequence>MRQNPSFAMTDLVEIRRVISQNPWATPVATGGDGSDRLARHGAAGPRPRRPDDRRPESGTVGFRRTPSRVSARRKLGQNKPDDVVESVTAELDGGGEYANPGPAAETRRAHETRPAHRR</sequence>
<comment type="caution">
    <text evidence="2">The sequence shown here is derived from an EMBL/GenBank/DDBJ whole genome shotgun (WGS) entry which is preliminary data.</text>
</comment>
<name>A0ABP7NJA3_9MICO</name>
<feature type="region of interest" description="Disordered" evidence="1">
    <location>
        <begin position="19"/>
        <end position="119"/>
    </location>
</feature>
<evidence type="ECO:0000313" key="2">
    <source>
        <dbReference type="EMBL" id="GAA3948450.1"/>
    </source>
</evidence>
<proteinExistence type="predicted"/>
<accession>A0ABP7NJA3</accession>
<dbReference type="EMBL" id="BAABCP010000002">
    <property type="protein sequence ID" value="GAA3948450.1"/>
    <property type="molecule type" value="Genomic_DNA"/>
</dbReference>
<protein>
    <submittedName>
        <fullName evidence="2">Uncharacterized protein</fullName>
    </submittedName>
</protein>
<keyword evidence="3" id="KW-1185">Reference proteome</keyword>
<evidence type="ECO:0000256" key="1">
    <source>
        <dbReference type="SAM" id="MobiDB-lite"/>
    </source>
</evidence>
<gene>
    <name evidence="2" type="ORF">GCM10022383_27740</name>
</gene>
<reference evidence="3" key="1">
    <citation type="journal article" date="2019" name="Int. J. Syst. Evol. Microbiol.">
        <title>The Global Catalogue of Microorganisms (GCM) 10K type strain sequencing project: providing services to taxonomists for standard genome sequencing and annotation.</title>
        <authorList>
            <consortium name="The Broad Institute Genomics Platform"/>
            <consortium name="The Broad Institute Genome Sequencing Center for Infectious Disease"/>
            <person name="Wu L."/>
            <person name="Ma J."/>
        </authorList>
    </citation>
    <scope>NUCLEOTIDE SEQUENCE [LARGE SCALE GENOMIC DNA]</scope>
    <source>
        <strain evidence="3">JCM 17024</strain>
    </source>
</reference>
<dbReference type="RefSeq" id="WP_344820300.1">
    <property type="nucleotide sequence ID" value="NZ_BAABCP010000002.1"/>
</dbReference>